<gene>
    <name evidence="2" type="ORF">PQR63_01350</name>
</gene>
<dbReference type="EMBL" id="JAQQFR010000001">
    <property type="protein sequence ID" value="MFL9877011.1"/>
    <property type="molecule type" value="Genomic_DNA"/>
</dbReference>
<evidence type="ECO:0000313" key="2">
    <source>
        <dbReference type="EMBL" id="MFL9877011.1"/>
    </source>
</evidence>
<reference evidence="2 3" key="1">
    <citation type="journal article" date="2024" name="Chem. Sci.">
        <title>Discovery of megapolipeptins by genome mining of a Burkholderiales bacteria collection.</title>
        <authorList>
            <person name="Paulo B.S."/>
            <person name="Recchia M.J.J."/>
            <person name="Lee S."/>
            <person name="Fergusson C.H."/>
            <person name="Romanowski S.B."/>
            <person name="Hernandez A."/>
            <person name="Krull N."/>
            <person name="Liu D.Y."/>
            <person name="Cavanagh H."/>
            <person name="Bos A."/>
            <person name="Gray C.A."/>
            <person name="Murphy B.T."/>
            <person name="Linington R.G."/>
            <person name="Eustaquio A.S."/>
        </authorList>
    </citation>
    <scope>NUCLEOTIDE SEQUENCE [LARGE SCALE GENOMIC DNA]</scope>
    <source>
        <strain evidence="2 3">RL21-008-BIB-B</strain>
    </source>
</reference>
<dbReference type="RefSeq" id="WP_408164961.1">
    <property type="nucleotide sequence ID" value="NZ_JAQQFR010000001.1"/>
</dbReference>
<evidence type="ECO:0000313" key="3">
    <source>
        <dbReference type="Proteomes" id="UP001629214"/>
    </source>
</evidence>
<keyword evidence="1" id="KW-0472">Membrane</keyword>
<comment type="caution">
    <text evidence="2">The sequence shown here is derived from an EMBL/GenBank/DDBJ whole genome shotgun (WGS) entry which is preliminary data.</text>
</comment>
<organism evidence="2 3">
    <name type="scientific">Herbaspirillum rhizosphaerae</name>
    <dbReference type="NCBI Taxonomy" id="346179"/>
    <lineage>
        <taxon>Bacteria</taxon>
        <taxon>Pseudomonadati</taxon>
        <taxon>Pseudomonadota</taxon>
        <taxon>Betaproteobacteria</taxon>
        <taxon>Burkholderiales</taxon>
        <taxon>Oxalobacteraceae</taxon>
        <taxon>Herbaspirillum</taxon>
    </lineage>
</organism>
<feature type="transmembrane region" description="Helical" evidence="1">
    <location>
        <begin position="18"/>
        <end position="38"/>
    </location>
</feature>
<evidence type="ECO:0000256" key="1">
    <source>
        <dbReference type="SAM" id="Phobius"/>
    </source>
</evidence>
<keyword evidence="1" id="KW-0812">Transmembrane</keyword>
<protein>
    <submittedName>
        <fullName evidence="2">Uncharacterized protein</fullName>
    </submittedName>
</protein>
<feature type="transmembrane region" description="Helical" evidence="1">
    <location>
        <begin position="91"/>
        <end position="108"/>
    </location>
</feature>
<keyword evidence="3" id="KW-1185">Reference proteome</keyword>
<name>A0ABW8Z1Q5_9BURK</name>
<accession>A0ABW8Z1Q5</accession>
<sequence length="129" mass="14309">MDVAITYFSPLGSLVTDMLLWGAGFFLVLWGSVAVHELEVELIGHQRKMLKTVVNTDFKPSCGEEWFLAPGFELQHTTPSRRPHLNLLKNTAKIAIIIIIGILLLFSVDALSQQPVLNASVKVSPHVNF</sequence>
<dbReference type="Proteomes" id="UP001629214">
    <property type="component" value="Unassembled WGS sequence"/>
</dbReference>
<proteinExistence type="predicted"/>
<keyword evidence="1" id="KW-1133">Transmembrane helix</keyword>